<evidence type="ECO:0000313" key="3">
    <source>
        <dbReference type="Proteomes" id="UP000236333"/>
    </source>
</evidence>
<evidence type="ECO:0000313" key="2">
    <source>
        <dbReference type="EMBL" id="PNH00697.1"/>
    </source>
</evidence>
<dbReference type="Proteomes" id="UP000236333">
    <property type="component" value="Unassembled WGS sequence"/>
</dbReference>
<sequence length="188" mass="20766">MMMRPSSALVQRTSQRDGPAPKLVARVPLCHRRCAVSVRASAEPQAPSKPAAASSIEYIDDTEFSISKVSFGSILTPVGLTLLGWGFGAYFLLLPGADLSSLLLIYGFPLSVLGFALSYAQLEPVPLKTTKEAFALREKQMTDNQKQIREDVTRFRYGDEQHLEEALERIFKPNRPGGVAKKFIPKLK</sequence>
<keyword evidence="1" id="KW-1133">Transmembrane helix</keyword>
<dbReference type="AlphaFoldDB" id="A0A2J7ZKA0"/>
<comment type="caution">
    <text evidence="2">The sequence shown here is derived from an EMBL/GenBank/DDBJ whole genome shotgun (WGS) entry which is preliminary data.</text>
</comment>
<dbReference type="PANTHER" id="PTHR35551:SF1">
    <property type="entry name" value="ACCLIMATION OF PHOTOSYNTHESIS TO ENVIRONMENT"/>
    <property type="match status" value="1"/>
</dbReference>
<feature type="transmembrane region" description="Helical" evidence="1">
    <location>
        <begin position="74"/>
        <end position="93"/>
    </location>
</feature>
<keyword evidence="1" id="KW-0812">Transmembrane</keyword>
<dbReference type="EMBL" id="PGGS01001219">
    <property type="protein sequence ID" value="PNH00697.1"/>
    <property type="molecule type" value="Genomic_DNA"/>
</dbReference>
<protein>
    <recommendedName>
        <fullName evidence="4">Thylakoid membrane protein slr0575</fullName>
    </recommendedName>
</protein>
<name>A0A2J7ZKA0_9CHLO</name>
<accession>A0A2J7ZKA0</accession>
<proteinExistence type="predicted"/>
<evidence type="ECO:0000256" key="1">
    <source>
        <dbReference type="SAM" id="Phobius"/>
    </source>
</evidence>
<dbReference type="OrthoDB" id="1882189at2759"/>
<dbReference type="PANTHER" id="PTHR35551">
    <property type="match status" value="1"/>
</dbReference>
<feature type="non-terminal residue" evidence="2">
    <location>
        <position position="188"/>
    </location>
</feature>
<reference evidence="2 3" key="1">
    <citation type="journal article" date="2017" name="Mol. Biol. Evol.">
        <title>The 4-celled Tetrabaena socialis nuclear genome reveals the essential components for genetic control of cell number at the origin of multicellularity in the volvocine lineage.</title>
        <authorList>
            <person name="Featherston J."/>
            <person name="Arakaki Y."/>
            <person name="Hanschen E.R."/>
            <person name="Ferris P.J."/>
            <person name="Michod R.E."/>
            <person name="Olson B.J.S.C."/>
            <person name="Nozaki H."/>
            <person name="Durand P.M."/>
        </authorList>
    </citation>
    <scope>NUCLEOTIDE SEQUENCE [LARGE SCALE GENOMIC DNA]</scope>
    <source>
        <strain evidence="2 3">NIES-571</strain>
    </source>
</reference>
<keyword evidence="3" id="KW-1185">Reference proteome</keyword>
<feature type="transmembrane region" description="Helical" evidence="1">
    <location>
        <begin position="99"/>
        <end position="120"/>
    </location>
</feature>
<organism evidence="2 3">
    <name type="scientific">Tetrabaena socialis</name>
    <dbReference type="NCBI Taxonomy" id="47790"/>
    <lineage>
        <taxon>Eukaryota</taxon>
        <taxon>Viridiplantae</taxon>
        <taxon>Chlorophyta</taxon>
        <taxon>core chlorophytes</taxon>
        <taxon>Chlorophyceae</taxon>
        <taxon>CS clade</taxon>
        <taxon>Chlamydomonadales</taxon>
        <taxon>Tetrabaenaceae</taxon>
        <taxon>Tetrabaena</taxon>
    </lineage>
</organism>
<evidence type="ECO:0008006" key="4">
    <source>
        <dbReference type="Google" id="ProtNLM"/>
    </source>
</evidence>
<keyword evidence="1" id="KW-0472">Membrane</keyword>
<gene>
    <name evidence="2" type="ORF">TSOC_013465</name>
</gene>
<dbReference type="InterPro" id="IPR021275">
    <property type="entry name" value="DUF2854"/>
</dbReference>
<dbReference type="Pfam" id="PF11016">
    <property type="entry name" value="DUF2854"/>
    <property type="match status" value="1"/>
</dbReference>